<dbReference type="EMBL" id="JASDAP010000015">
    <property type="protein sequence ID" value="KAK1891538.1"/>
    <property type="molecule type" value="Genomic_DNA"/>
</dbReference>
<feature type="non-terminal residue" evidence="1">
    <location>
        <position position="54"/>
    </location>
</feature>
<organism evidence="1 2">
    <name type="scientific">Dissostichus eleginoides</name>
    <name type="common">Patagonian toothfish</name>
    <name type="synonym">Dissostichus amissus</name>
    <dbReference type="NCBI Taxonomy" id="100907"/>
    <lineage>
        <taxon>Eukaryota</taxon>
        <taxon>Metazoa</taxon>
        <taxon>Chordata</taxon>
        <taxon>Craniata</taxon>
        <taxon>Vertebrata</taxon>
        <taxon>Euteleostomi</taxon>
        <taxon>Actinopterygii</taxon>
        <taxon>Neopterygii</taxon>
        <taxon>Teleostei</taxon>
        <taxon>Neoteleostei</taxon>
        <taxon>Acanthomorphata</taxon>
        <taxon>Eupercaria</taxon>
        <taxon>Perciformes</taxon>
        <taxon>Notothenioidei</taxon>
        <taxon>Nototheniidae</taxon>
        <taxon>Dissostichus</taxon>
    </lineage>
</organism>
<dbReference type="Proteomes" id="UP001228049">
    <property type="component" value="Unassembled WGS sequence"/>
</dbReference>
<proteinExistence type="predicted"/>
<keyword evidence="2" id="KW-1185">Reference proteome</keyword>
<reference evidence="1" key="1">
    <citation type="submission" date="2023-04" db="EMBL/GenBank/DDBJ databases">
        <title>Chromosome-level genome of Chaenocephalus aceratus.</title>
        <authorList>
            <person name="Park H."/>
        </authorList>
    </citation>
    <scope>NUCLEOTIDE SEQUENCE</scope>
    <source>
        <strain evidence="1">DE</strain>
        <tissue evidence="1">Muscle</tissue>
    </source>
</reference>
<gene>
    <name evidence="1" type="ORF">KUDE01_010366</name>
</gene>
<keyword evidence="1" id="KW-0121">Carboxypeptidase</keyword>
<feature type="non-terminal residue" evidence="1">
    <location>
        <position position="1"/>
    </location>
</feature>
<protein>
    <submittedName>
        <fullName evidence="1">Carboxypeptidase Y like A</fullName>
    </submittedName>
</protein>
<dbReference type="GO" id="GO:0004180">
    <property type="term" value="F:carboxypeptidase activity"/>
    <property type="evidence" value="ECO:0007669"/>
    <property type="project" value="UniProtKB-KW"/>
</dbReference>
<evidence type="ECO:0000313" key="2">
    <source>
        <dbReference type="Proteomes" id="UP001228049"/>
    </source>
</evidence>
<evidence type="ECO:0000313" key="1">
    <source>
        <dbReference type="EMBL" id="KAK1891538.1"/>
    </source>
</evidence>
<accession>A0AAD9BYT5</accession>
<keyword evidence="1" id="KW-0378">Hydrolase</keyword>
<keyword evidence="1" id="KW-0645">Protease</keyword>
<dbReference type="AlphaFoldDB" id="A0AAD9BYT5"/>
<name>A0AAD9BYT5_DISEL</name>
<sequence>GAPLGPVAPTSPEPLQEGCSINDTSRGAVLRCLVAHEYSMRQRVGKCAAWNIWS</sequence>
<comment type="caution">
    <text evidence="1">The sequence shown here is derived from an EMBL/GenBank/DDBJ whole genome shotgun (WGS) entry which is preliminary data.</text>
</comment>